<dbReference type="PANTHER" id="PTHR15439:SF16">
    <property type="entry name" value="OS03G0335100 PROTEIN"/>
    <property type="match status" value="1"/>
</dbReference>
<evidence type="ECO:0000259" key="7">
    <source>
        <dbReference type="PROSITE" id="PS51282"/>
    </source>
</evidence>
<dbReference type="EMBL" id="CM003536">
    <property type="protein sequence ID" value="RCV44919.1"/>
    <property type="molecule type" value="Genomic_DNA"/>
</dbReference>
<keyword evidence="5" id="KW-0539">Nucleus</keyword>
<dbReference type="Pfam" id="PF13696">
    <property type="entry name" value="zf-CCHC_2"/>
    <property type="match status" value="1"/>
</dbReference>
<organism evidence="8">
    <name type="scientific">Setaria italica</name>
    <name type="common">Foxtail millet</name>
    <name type="synonym">Panicum italicum</name>
    <dbReference type="NCBI Taxonomy" id="4555"/>
    <lineage>
        <taxon>Eukaryota</taxon>
        <taxon>Viridiplantae</taxon>
        <taxon>Streptophyta</taxon>
        <taxon>Embryophyta</taxon>
        <taxon>Tracheophyta</taxon>
        <taxon>Spermatophyta</taxon>
        <taxon>Magnoliopsida</taxon>
        <taxon>Liliopsida</taxon>
        <taxon>Poales</taxon>
        <taxon>Poaceae</taxon>
        <taxon>PACMAD clade</taxon>
        <taxon>Panicoideae</taxon>
        <taxon>Panicodae</taxon>
        <taxon>Paniceae</taxon>
        <taxon>Cenchrinae</taxon>
        <taxon>Setaria</taxon>
    </lineage>
</organism>
<dbReference type="PANTHER" id="PTHR15439">
    <property type="entry name" value="RETINOBLASTOMA-BINDING PROTEIN 6"/>
    <property type="match status" value="1"/>
</dbReference>
<gene>
    <name evidence="8" type="ORF">SETIT_9G413300v2</name>
</gene>
<feature type="compositionally biased region" description="Polar residues" evidence="6">
    <location>
        <begin position="330"/>
        <end position="342"/>
    </location>
</feature>
<reference evidence="8" key="1">
    <citation type="journal article" date="2012" name="Nat. Biotechnol.">
        <title>Reference genome sequence of the model plant Setaria.</title>
        <authorList>
            <person name="Bennetzen J.L."/>
            <person name="Schmutz J."/>
            <person name="Wang H."/>
            <person name="Percifield R."/>
            <person name="Hawkins J."/>
            <person name="Pontaroli A.C."/>
            <person name="Estep M."/>
            <person name="Feng L."/>
            <person name="Vaughn J.N."/>
            <person name="Grimwood J."/>
            <person name="Jenkins J."/>
            <person name="Barry K."/>
            <person name="Lindquist E."/>
            <person name="Hellsten U."/>
            <person name="Deshpande S."/>
            <person name="Wang X."/>
            <person name="Wu X."/>
            <person name="Mitros T."/>
            <person name="Triplett J."/>
            <person name="Yang X."/>
            <person name="Ye C.Y."/>
            <person name="Mauro-Herrera M."/>
            <person name="Wang L."/>
            <person name="Li P."/>
            <person name="Sharma M."/>
            <person name="Sharma R."/>
            <person name="Ronald P.C."/>
            <person name="Panaud O."/>
            <person name="Kellogg E.A."/>
            <person name="Brutnell T.P."/>
            <person name="Doust A.N."/>
            <person name="Tuskan G.A."/>
            <person name="Rokhsar D."/>
            <person name="Devos K.M."/>
        </authorList>
    </citation>
    <scope>NUCLEOTIDE SEQUENCE [LARGE SCALE GENOMIC DNA]</scope>
    <source>
        <strain evidence="8">Yugu1</strain>
    </source>
</reference>
<dbReference type="OrthoDB" id="688450at2759"/>
<dbReference type="GO" id="GO:0005634">
    <property type="term" value="C:nucleus"/>
    <property type="evidence" value="ECO:0007669"/>
    <property type="project" value="UniProtKB-SubCell"/>
</dbReference>
<protein>
    <recommendedName>
        <fullName evidence="7">DWNN domain-containing protein</fullName>
    </recommendedName>
</protein>
<name>A0A368SR68_SETIT</name>
<dbReference type="SMART" id="SM01180">
    <property type="entry name" value="DWNN"/>
    <property type="match status" value="1"/>
</dbReference>
<feature type="domain" description="DWNN" evidence="7">
    <location>
        <begin position="38"/>
        <end position="117"/>
    </location>
</feature>
<feature type="region of interest" description="Disordered" evidence="6">
    <location>
        <begin position="319"/>
        <end position="398"/>
    </location>
</feature>
<keyword evidence="4" id="KW-0862">Zinc</keyword>
<evidence type="ECO:0000256" key="1">
    <source>
        <dbReference type="ARBA" id="ARBA00004123"/>
    </source>
</evidence>
<dbReference type="GO" id="GO:0061630">
    <property type="term" value="F:ubiquitin protein ligase activity"/>
    <property type="evidence" value="ECO:0007669"/>
    <property type="project" value="InterPro"/>
</dbReference>
<comment type="subcellular location">
    <subcellularLocation>
        <location evidence="1">Nucleus</location>
    </subcellularLocation>
</comment>
<dbReference type="InterPro" id="IPR025829">
    <property type="entry name" value="Zn_knuckle_CX2CX3GHX4C"/>
</dbReference>
<dbReference type="Gene3D" id="3.10.20.90">
    <property type="entry name" value="Phosphatidylinositol 3-kinase Catalytic Subunit, Chain A, domain 1"/>
    <property type="match status" value="1"/>
</dbReference>
<dbReference type="Gene3D" id="4.10.60.10">
    <property type="entry name" value="Zinc finger, CCHC-type"/>
    <property type="match status" value="1"/>
</dbReference>
<evidence type="ECO:0000256" key="2">
    <source>
        <dbReference type="ARBA" id="ARBA00022723"/>
    </source>
</evidence>
<evidence type="ECO:0000256" key="3">
    <source>
        <dbReference type="ARBA" id="ARBA00022771"/>
    </source>
</evidence>
<proteinExistence type="predicted"/>
<dbReference type="InterPro" id="IPR014891">
    <property type="entry name" value="DWNN_domain"/>
</dbReference>
<dbReference type="AlphaFoldDB" id="A0A368SR68"/>
<keyword evidence="2" id="KW-0479">Metal-binding</keyword>
<dbReference type="SUPFAM" id="SSF57850">
    <property type="entry name" value="RING/U-box"/>
    <property type="match status" value="1"/>
</dbReference>
<dbReference type="Pfam" id="PF08783">
    <property type="entry name" value="DWNN"/>
    <property type="match status" value="1"/>
</dbReference>
<dbReference type="GO" id="GO:0016567">
    <property type="term" value="P:protein ubiquitination"/>
    <property type="evidence" value="ECO:0007669"/>
    <property type="project" value="InterPro"/>
</dbReference>
<sequence>MNLQITPFRDRPAALHRPGALAIRHPLRVVPLTETMAVYYRYKSGVQTFSVPVAAPSVSVADLKNLILRTARHGHGRTRGRGPRETVALYDERTGEEYTDGSALIPRSSTVLVRRVAGPPAEAITVASSPPPPPEATTRGGTPSDSAVTSSSSAEDDETRAISAVIDAAELKWEGHHPCQGGRCYGHRGGLEGRAAPPAGYVCHRCRVPGHFIQHCPTNGDPRYDLGRGSSNTNLPTPSPVSTSLDDGVPPELHCKICNKVMADAVVASRCCFGSFCNACIRGQIAAKSRCACGAQSRADDLIPNLTLRATIAKLLATSAAGSGSAGTSNRKSSAGSNAEPTSQSAAASQESHSRVTANAGSEHSEGSASSTSKSATPPAARAPRTERTTADSAETGAHAGYPEQYSYMNPVGPACYDPFFGATPWACDPYMHMYYGMPYGGGYTNVPVPAGYHNVPCHGRKRTADGEFQRQEASFKRRCGGRSEVAF</sequence>
<evidence type="ECO:0000256" key="4">
    <source>
        <dbReference type="ARBA" id="ARBA00022833"/>
    </source>
</evidence>
<dbReference type="PROSITE" id="PS51282">
    <property type="entry name" value="DWNN"/>
    <property type="match status" value="1"/>
</dbReference>
<evidence type="ECO:0000256" key="5">
    <source>
        <dbReference type="ARBA" id="ARBA00023242"/>
    </source>
</evidence>
<feature type="compositionally biased region" description="Low complexity" evidence="6">
    <location>
        <begin position="144"/>
        <end position="153"/>
    </location>
</feature>
<dbReference type="GO" id="GO:0006397">
    <property type="term" value="P:mRNA processing"/>
    <property type="evidence" value="ECO:0007669"/>
    <property type="project" value="InterPro"/>
</dbReference>
<dbReference type="GO" id="GO:0008270">
    <property type="term" value="F:zinc ion binding"/>
    <property type="evidence" value="ECO:0007669"/>
    <property type="project" value="UniProtKB-KW"/>
</dbReference>
<dbReference type="Gene3D" id="3.30.40.10">
    <property type="entry name" value="Zinc/RING finger domain, C3HC4 (zinc finger)"/>
    <property type="match status" value="1"/>
</dbReference>
<dbReference type="InterPro" id="IPR013083">
    <property type="entry name" value="Znf_RING/FYVE/PHD"/>
</dbReference>
<keyword evidence="3" id="KW-0863">Zinc-finger</keyword>
<evidence type="ECO:0000313" key="8">
    <source>
        <dbReference type="EMBL" id="RCV44919.1"/>
    </source>
</evidence>
<reference evidence="8" key="2">
    <citation type="submission" date="2015-07" db="EMBL/GenBank/DDBJ databases">
        <authorList>
            <person name="Noorani M."/>
        </authorList>
    </citation>
    <scope>NUCLEOTIDE SEQUENCE</scope>
    <source>
        <strain evidence="8">Yugu1</strain>
    </source>
</reference>
<feature type="compositionally biased region" description="Low complexity" evidence="6">
    <location>
        <begin position="367"/>
        <end position="383"/>
    </location>
</feature>
<dbReference type="STRING" id="4555.A0A368SR68"/>
<dbReference type="InterPro" id="IPR033489">
    <property type="entry name" value="RBBP6"/>
</dbReference>
<evidence type="ECO:0000256" key="6">
    <source>
        <dbReference type="SAM" id="MobiDB-lite"/>
    </source>
</evidence>
<accession>A0A368SR68</accession>
<feature type="compositionally biased region" description="Low complexity" evidence="6">
    <location>
        <begin position="319"/>
        <end position="329"/>
    </location>
</feature>
<feature type="region of interest" description="Disordered" evidence="6">
    <location>
        <begin position="122"/>
        <end position="159"/>
    </location>
</feature>